<dbReference type="EMBL" id="DS989863">
    <property type="protein sequence ID" value="EDX72588.1"/>
    <property type="molecule type" value="Genomic_DNA"/>
</dbReference>
<dbReference type="HOGENOM" id="CLU_2583668_0_0_3"/>
<organism evidence="2 3">
    <name type="scientific">Coleofasciculus chthonoplastes PCC 7420</name>
    <dbReference type="NCBI Taxonomy" id="118168"/>
    <lineage>
        <taxon>Bacteria</taxon>
        <taxon>Bacillati</taxon>
        <taxon>Cyanobacteriota</taxon>
        <taxon>Cyanophyceae</taxon>
        <taxon>Coleofasciculales</taxon>
        <taxon>Coleofasciculaceae</taxon>
        <taxon>Coleofasciculus</taxon>
    </lineage>
</organism>
<sequence length="80" mass="9347">MDEIASHSLPSTSPKRDRTLFLQPTKSDRTLFYSTSPNRDRTLFPNIITPRSHPFYSTQSTRDRIPSLQSNHAREFPRSR</sequence>
<evidence type="ECO:0000256" key="1">
    <source>
        <dbReference type="SAM" id="MobiDB-lite"/>
    </source>
</evidence>
<dbReference type="RefSeq" id="WP_006104272.1">
    <property type="nucleotide sequence ID" value="NZ_DS989863.1"/>
</dbReference>
<reference evidence="2 3" key="1">
    <citation type="submission" date="2008-07" db="EMBL/GenBank/DDBJ databases">
        <authorList>
            <person name="Tandeau de Marsac N."/>
            <person name="Ferriera S."/>
            <person name="Johnson J."/>
            <person name="Kravitz S."/>
            <person name="Beeson K."/>
            <person name="Sutton G."/>
            <person name="Rogers Y.-H."/>
            <person name="Friedman R."/>
            <person name="Frazier M."/>
            <person name="Venter J.C."/>
        </authorList>
    </citation>
    <scope>NUCLEOTIDE SEQUENCE [LARGE SCALE GENOMIC DNA]</scope>
    <source>
        <strain evidence="2 3">PCC 7420</strain>
    </source>
</reference>
<accession>B4VZQ8</accession>
<name>B4VZQ8_9CYAN</name>
<dbReference type="STRING" id="118168.MC7420_2496"/>
<dbReference type="AlphaFoldDB" id="B4VZQ8"/>
<evidence type="ECO:0000313" key="2">
    <source>
        <dbReference type="EMBL" id="EDX72588.1"/>
    </source>
</evidence>
<evidence type="ECO:0000313" key="3">
    <source>
        <dbReference type="Proteomes" id="UP000003835"/>
    </source>
</evidence>
<proteinExistence type="predicted"/>
<gene>
    <name evidence="2" type="ORF">MC7420_2496</name>
</gene>
<dbReference type="Proteomes" id="UP000003835">
    <property type="component" value="Unassembled WGS sequence"/>
</dbReference>
<keyword evidence="3" id="KW-1185">Reference proteome</keyword>
<feature type="region of interest" description="Disordered" evidence="1">
    <location>
        <begin position="43"/>
        <end position="80"/>
    </location>
</feature>
<protein>
    <submittedName>
        <fullName evidence="2">Uncharacterized protein</fullName>
    </submittedName>
</protein>